<comment type="caution">
    <text evidence="1">The sequence shown here is derived from an EMBL/GenBank/DDBJ whole genome shotgun (WGS) entry which is preliminary data.</text>
</comment>
<keyword evidence="2" id="KW-1185">Reference proteome</keyword>
<evidence type="ECO:0000313" key="1">
    <source>
        <dbReference type="EMBL" id="KAH7919957.1"/>
    </source>
</evidence>
<gene>
    <name evidence="1" type="ORF">BV22DRAFT_1040420</name>
</gene>
<protein>
    <submittedName>
        <fullName evidence="1">Uncharacterized protein</fullName>
    </submittedName>
</protein>
<sequence length="163" mass="18703">MHAVGKISLPSTILNFFDLGGQRGIRSIWHRYYDECHAVAYVLDASDRERLAEGWEVFGVSRSYPHPSTPAHSPPTRLRPLLPADAQHPPPPREQAGRPAGIRNDYQDWDQRRPDFAPDEERRRERIASLDVMDISALEGRGVPEAVDWLFLRVQNSRRWGAR</sequence>
<accession>A0ACB8B2S1</accession>
<proteinExistence type="predicted"/>
<dbReference type="Proteomes" id="UP000790709">
    <property type="component" value="Unassembled WGS sequence"/>
</dbReference>
<evidence type="ECO:0000313" key="2">
    <source>
        <dbReference type="Proteomes" id="UP000790709"/>
    </source>
</evidence>
<dbReference type="EMBL" id="MU266616">
    <property type="protein sequence ID" value="KAH7919957.1"/>
    <property type="molecule type" value="Genomic_DNA"/>
</dbReference>
<name>A0ACB8B2S1_9AGAM</name>
<reference evidence="1" key="1">
    <citation type="journal article" date="2021" name="New Phytol.">
        <title>Evolutionary innovations through gain and loss of genes in the ectomycorrhizal Boletales.</title>
        <authorList>
            <person name="Wu G."/>
            <person name="Miyauchi S."/>
            <person name="Morin E."/>
            <person name="Kuo A."/>
            <person name="Drula E."/>
            <person name="Varga T."/>
            <person name="Kohler A."/>
            <person name="Feng B."/>
            <person name="Cao Y."/>
            <person name="Lipzen A."/>
            <person name="Daum C."/>
            <person name="Hundley H."/>
            <person name="Pangilinan J."/>
            <person name="Johnson J."/>
            <person name="Barry K."/>
            <person name="LaButti K."/>
            <person name="Ng V."/>
            <person name="Ahrendt S."/>
            <person name="Min B."/>
            <person name="Choi I.G."/>
            <person name="Park H."/>
            <person name="Plett J.M."/>
            <person name="Magnuson J."/>
            <person name="Spatafora J.W."/>
            <person name="Nagy L.G."/>
            <person name="Henrissat B."/>
            <person name="Grigoriev I.V."/>
            <person name="Yang Z.L."/>
            <person name="Xu J."/>
            <person name="Martin F.M."/>
        </authorList>
    </citation>
    <scope>NUCLEOTIDE SEQUENCE</scope>
    <source>
        <strain evidence="1">KUC20120723A-06</strain>
    </source>
</reference>
<organism evidence="1 2">
    <name type="scientific">Leucogyrophana mollusca</name>
    <dbReference type="NCBI Taxonomy" id="85980"/>
    <lineage>
        <taxon>Eukaryota</taxon>
        <taxon>Fungi</taxon>
        <taxon>Dikarya</taxon>
        <taxon>Basidiomycota</taxon>
        <taxon>Agaricomycotina</taxon>
        <taxon>Agaricomycetes</taxon>
        <taxon>Agaricomycetidae</taxon>
        <taxon>Boletales</taxon>
        <taxon>Boletales incertae sedis</taxon>
        <taxon>Leucogyrophana</taxon>
    </lineage>
</organism>